<dbReference type="Pfam" id="PF06196">
    <property type="entry name" value="DUF997"/>
    <property type="match status" value="1"/>
</dbReference>
<dbReference type="EMBL" id="VSSQ01091207">
    <property type="protein sequence ID" value="MPN36839.1"/>
    <property type="molecule type" value="Genomic_DNA"/>
</dbReference>
<dbReference type="InterPro" id="IPR010398">
    <property type="entry name" value="DUF997"/>
</dbReference>
<dbReference type="PANTHER" id="PTHR39174">
    <property type="entry name" value="INNER MEMBRANE PROTEIN-RELATED"/>
    <property type="match status" value="1"/>
</dbReference>
<proteinExistence type="predicted"/>
<evidence type="ECO:0008006" key="3">
    <source>
        <dbReference type="Google" id="ProtNLM"/>
    </source>
</evidence>
<accession>A0A645HF95</accession>
<feature type="transmembrane region" description="Helical" evidence="1">
    <location>
        <begin position="20"/>
        <end position="41"/>
    </location>
</feature>
<keyword evidence="1" id="KW-1133">Transmembrane helix</keyword>
<evidence type="ECO:0000256" key="1">
    <source>
        <dbReference type="SAM" id="Phobius"/>
    </source>
</evidence>
<keyword evidence="1" id="KW-0472">Membrane</keyword>
<evidence type="ECO:0000313" key="2">
    <source>
        <dbReference type="EMBL" id="MPN36839.1"/>
    </source>
</evidence>
<dbReference type="AlphaFoldDB" id="A0A645HF95"/>
<comment type="caution">
    <text evidence="2">The sequence shown here is derived from an EMBL/GenBank/DDBJ whole genome shotgun (WGS) entry which is preliminary data.</text>
</comment>
<gene>
    <name evidence="2" type="ORF">SDC9_184351</name>
</gene>
<sequence>MEGRDVASKKFLQATRRETFIILGLYLLFFVWWYVTAYGFGDDPSRYRYILGFPEWFFYSCIAGYVGISFLLWAVIKIFFKELPLSDEKEEVEKDG</sequence>
<dbReference type="PANTHER" id="PTHR39174:SF1">
    <property type="entry name" value="INNER MEMBRANE PROTEIN"/>
    <property type="match status" value="1"/>
</dbReference>
<reference evidence="2" key="1">
    <citation type="submission" date="2019-08" db="EMBL/GenBank/DDBJ databases">
        <authorList>
            <person name="Kucharzyk K."/>
            <person name="Murdoch R.W."/>
            <person name="Higgins S."/>
            <person name="Loffler F."/>
        </authorList>
    </citation>
    <scope>NUCLEOTIDE SEQUENCE</scope>
</reference>
<organism evidence="2">
    <name type="scientific">bioreactor metagenome</name>
    <dbReference type="NCBI Taxonomy" id="1076179"/>
    <lineage>
        <taxon>unclassified sequences</taxon>
        <taxon>metagenomes</taxon>
        <taxon>ecological metagenomes</taxon>
    </lineage>
</organism>
<name>A0A645HF95_9ZZZZ</name>
<feature type="transmembrane region" description="Helical" evidence="1">
    <location>
        <begin position="56"/>
        <end position="80"/>
    </location>
</feature>
<protein>
    <recommendedName>
        <fullName evidence="3">Membrane protein YhdT</fullName>
    </recommendedName>
</protein>
<keyword evidence="1" id="KW-0812">Transmembrane</keyword>